<protein>
    <recommendedName>
        <fullName evidence="10">Dynein regulatory complex subunit 2</fullName>
    </recommendedName>
    <alternativeName>
        <fullName evidence="11">Coiled-coil domain-containing protein 65</fullName>
    </alternativeName>
</protein>
<evidence type="ECO:0000256" key="5">
    <source>
        <dbReference type="ARBA" id="ARBA00023069"/>
    </source>
</evidence>
<feature type="coiled-coil region" evidence="13">
    <location>
        <begin position="20"/>
        <end position="56"/>
    </location>
</feature>
<evidence type="ECO:0000313" key="15">
    <source>
        <dbReference type="Ensembl" id="ENSSAUP00010019276.1"/>
    </source>
</evidence>
<sequence>MPKKAKKGGGKGGGKTEEEKLLYLQQRAQAEEEMAKQKEEILTQFLKDKLQREERNTAVNLMKLNEGWRSILRQTRTTELREDITVLSQTFERRLDALDSIIKVNDQILLLSLHAGHQRV</sequence>
<evidence type="ECO:0000256" key="4">
    <source>
        <dbReference type="ARBA" id="ARBA00023054"/>
    </source>
</evidence>
<dbReference type="PANTHER" id="PTHR21625">
    <property type="entry name" value="NYD-SP28 PROTEIN"/>
    <property type="match status" value="1"/>
</dbReference>
<dbReference type="PANTHER" id="PTHR21625:SF0">
    <property type="entry name" value="DYNEIN REGULATORY COMPLEX SUBUNIT 2"/>
    <property type="match status" value="1"/>
</dbReference>
<evidence type="ECO:0000256" key="6">
    <source>
        <dbReference type="ARBA" id="ARBA00023212"/>
    </source>
</evidence>
<keyword evidence="4 13" id="KW-0175">Coiled coil</keyword>
<dbReference type="InParanoid" id="A0A671V031"/>
<comment type="subcellular location">
    <subcellularLocation>
        <location evidence="1">Cytoplasm</location>
        <location evidence="1">Cytoskeleton</location>
        <location evidence="1">Flagellum axoneme</location>
    </subcellularLocation>
    <subcellularLocation>
        <location evidence="8">Cytoplasm</location>
        <location evidence="8">Cytoskeleton</location>
        <location evidence="8">Flagellum basal body</location>
    </subcellularLocation>
</comment>
<proteinExistence type="inferred from homology"/>
<dbReference type="InterPro" id="IPR039750">
    <property type="entry name" value="DRC1/DRC2"/>
</dbReference>
<keyword evidence="3" id="KW-0282">Flagellum</keyword>
<evidence type="ECO:0000256" key="12">
    <source>
        <dbReference type="ARBA" id="ARBA00045865"/>
    </source>
</evidence>
<name>A0A671V031_SPAAU</name>
<evidence type="ECO:0000256" key="10">
    <source>
        <dbReference type="ARBA" id="ARBA00040899"/>
    </source>
</evidence>
<evidence type="ECO:0000256" key="9">
    <source>
        <dbReference type="ARBA" id="ARBA00038424"/>
    </source>
</evidence>
<comment type="similarity">
    <text evidence="9">Belongs to the DRC2 family.</text>
</comment>
<dbReference type="OMA" id="CKEMRED"/>
<dbReference type="GO" id="GO:0070286">
    <property type="term" value="P:axonemal dynein complex assembly"/>
    <property type="evidence" value="ECO:0007669"/>
    <property type="project" value="InterPro"/>
</dbReference>
<keyword evidence="5" id="KW-0969">Cilium</keyword>
<feature type="domain" description="Dynein regulatory complex protein 1/2 N-terminal" evidence="14">
    <location>
        <begin position="26"/>
        <end position="103"/>
    </location>
</feature>
<dbReference type="GeneTree" id="ENSGT00940000168627"/>
<reference evidence="15" key="2">
    <citation type="submission" date="2025-08" db="UniProtKB">
        <authorList>
            <consortium name="Ensembl"/>
        </authorList>
    </citation>
    <scope>IDENTIFICATION</scope>
</reference>
<dbReference type="Proteomes" id="UP000472265">
    <property type="component" value="Chromosome 16"/>
</dbReference>
<evidence type="ECO:0000256" key="2">
    <source>
        <dbReference type="ARBA" id="ARBA00022490"/>
    </source>
</evidence>
<evidence type="ECO:0000256" key="3">
    <source>
        <dbReference type="ARBA" id="ARBA00022846"/>
    </source>
</evidence>
<dbReference type="Pfam" id="PF14772">
    <property type="entry name" value="NYD-SP28"/>
    <property type="match status" value="1"/>
</dbReference>
<comment type="function">
    <text evidence="12">Component of the nexin-dynein regulatory complex (N-DRC), a key regulator of ciliary/flagellar motility which maintains the alignment and integrity of the distal axoneme and regulates microtubule sliding in motile axonemes. Plays a critical role in the assembly of N-DRC and also stabilizes the assembly of multiple inner dynein arms and radial spokes. Coassembles with DRC1 to form a central scaffold needed for assembly of the N-DRC and its attachment to the outer doublet microtubules.</text>
</comment>
<dbReference type="InterPro" id="IPR039505">
    <property type="entry name" value="DRC1/2_N"/>
</dbReference>
<evidence type="ECO:0000256" key="1">
    <source>
        <dbReference type="ARBA" id="ARBA00004611"/>
    </source>
</evidence>
<keyword evidence="16" id="KW-1185">Reference proteome</keyword>
<evidence type="ECO:0000256" key="7">
    <source>
        <dbReference type="ARBA" id="ARBA00023273"/>
    </source>
</evidence>
<accession>A0A671V031</accession>
<evidence type="ECO:0000259" key="14">
    <source>
        <dbReference type="Pfam" id="PF14772"/>
    </source>
</evidence>
<keyword evidence="2" id="KW-0963">Cytoplasm</keyword>
<dbReference type="GO" id="GO:0003352">
    <property type="term" value="P:regulation of cilium movement"/>
    <property type="evidence" value="ECO:0007669"/>
    <property type="project" value="TreeGrafter"/>
</dbReference>
<reference evidence="15" key="1">
    <citation type="submission" date="2021-04" db="EMBL/GenBank/DDBJ databases">
        <authorList>
            <consortium name="Wellcome Sanger Institute Data Sharing"/>
        </authorList>
    </citation>
    <scope>NUCLEOTIDE SEQUENCE [LARGE SCALE GENOMIC DNA]</scope>
</reference>
<keyword evidence="6" id="KW-0206">Cytoskeleton</keyword>
<evidence type="ECO:0000256" key="11">
    <source>
        <dbReference type="ARBA" id="ARBA00041517"/>
    </source>
</evidence>
<dbReference type="GO" id="GO:0060285">
    <property type="term" value="P:cilium-dependent cell motility"/>
    <property type="evidence" value="ECO:0007669"/>
    <property type="project" value="TreeGrafter"/>
</dbReference>
<dbReference type="AlphaFoldDB" id="A0A671V031"/>
<reference evidence="15" key="3">
    <citation type="submission" date="2025-09" db="UniProtKB">
        <authorList>
            <consortium name="Ensembl"/>
        </authorList>
    </citation>
    <scope>IDENTIFICATION</scope>
</reference>
<organism evidence="15 16">
    <name type="scientific">Sparus aurata</name>
    <name type="common">Gilthead sea bream</name>
    <dbReference type="NCBI Taxonomy" id="8175"/>
    <lineage>
        <taxon>Eukaryota</taxon>
        <taxon>Metazoa</taxon>
        <taxon>Chordata</taxon>
        <taxon>Craniata</taxon>
        <taxon>Vertebrata</taxon>
        <taxon>Euteleostomi</taxon>
        <taxon>Actinopterygii</taxon>
        <taxon>Neopterygii</taxon>
        <taxon>Teleostei</taxon>
        <taxon>Neoteleostei</taxon>
        <taxon>Acanthomorphata</taxon>
        <taxon>Eupercaria</taxon>
        <taxon>Spariformes</taxon>
        <taxon>Sparidae</taxon>
        <taxon>Sparus</taxon>
    </lineage>
</organism>
<dbReference type="Ensembl" id="ENSSAUT00010020401.1">
    <property type="protein sequence ID" value="ENSSAUP00010019276.1"/>
    <property type="gene ID" value="ENSSAUG00010008699.1"/>
</dbReference>
<evidence type="ECO:0000256" key="13">
    <source>
        <dbReference type="SAM" id="Coils"/>
    </source>
</evidence>
<evidence type="ECO:0000256" key="8">
    <source>
        <dbReference type="ARBA" id="ARBA00037841"/>
    </source>
</evidence>
<keyword evidence="7" id="KW-0966">Cell projection</keyword>
<evidence type="ECO:0000313" key="16">
    <source>
        <dbReference type="Proteomes" id="UP000472265"/>
    </source>
</evidence>
<dbReference type="GO" id="GO:0005858">
    <property type="term" value="C:axonemal dynein complex"/>
    <property type="evidence" value="ECO:0007669"/>
    <property type="project" value="InterPro"/>
</dbReference>